<evidence type="ECO:0000259" key="2">
    <source>
        <dbReference type="Pfam" id="PF01478"/>
    </source>
</evidence>
<dbReference type="OrthoDB" id="3686107at2"/>
<evidence type="ECO:0000313" key="3">
    <source>
        <dbReference type="EMBL" id="SER07866.1"/>
    </source>
</evidence>
<dbReference type="InterPro" id="IPR000045">
    <property type="entry name" value="Prepilin_IV_endopep_pep"/>
</dbReference>
<evidence type="ECO:0000313" key="4">
    <source>
        <dbReference type="Proteomes" id="UP000199352"/>
    </source>
</evidence>
<name>A0A1H9L8V8_9PSEU</name>
<dbReference type="EMBL" id="FOFR01000007">
    <property type="protein sequence ID" value="SER07866.1"/>
    <property type="molecule type" value="Genomic_DNA"/>
</dbReference>
<gene>
    <name evidence="3" type="ORF">SAMN05216188_107315</name>
</gene>
<dbReference type="AlphaFoldDB" id="A0A1H9L8V8"/>
<accession>A0A1H9L8V8</accession>
<feature type="transmembrane region" description="Helical" evidence="1">
    <location>
        <begin position="93"/>
        <end position="111"/>
    </location>
</feature>
<dbReference type="STRING" id="402600.SAMN05216188_107315"/>
<feature type="transmembrane region" description="Helical" evidence="1">
    <location>
        <begin position="6"/>
        <end position="22"/>
    </location>
</feature>
<dbReference type="Pfam" id="PF01478">
    <property type="entry name" value="Peptidase_A24"/>
    <property type="match status" value="1"/>
</dbReference>
<dbReference type="Gene3D" id="1.20.120.1220">
    <property type="match status" value="1"/>
</dbReference>
<keyword evidence="1" id="KW-0472">Membrane</keyword>
<feature type="domain" description="Prepilin type IV endopeptidase peptidase" evidence="2">
    <location>
        <begin position="72"/>
        <end position="179"/>
    </location>
</feature>
<feature type="transmembrane region" description="Helical" evidence="1">
    <location>
        <begin position="167"/>
        <end position="184"/>
    </location>
</feature>
<proteinExistence type="predicted"/>
<feature type="transmembrane region" description="Helical" evidence="1">
    <location>
        <begin position="117"/>
        <end position="136"/>
    </location>
</feature>
<keyword evidence="1" id="KW-1133">Transmembrane helix</keyword>
<keyword evidence="1" id="KW-0812">Transmembrane</keyword>
<organism evidence="3 4">
    <name type="scientific">Lentzea xinjiangensis</name>
    <dbReference type="NCBI Taxonomy" id="402600"/>
    <lineage>
        <taxon>Bacteria</taxon>
        <taxon>Bacillati</taxon>
        <taxon>Actinomycetota</taxon>
        <taxon>Actinomycetes</taxon>
        <taxon>Pseudonocardiales</taxon>
        <taxon>Pseudonocardiaceae</taxon>
        <taxon>Lentzea</taxon>
    </lineage>
</organism>
<sequence length="213" mass="22573">MSHWTMYGILGIVAGPFVMIIARKVTHGEQLSWSAVTRCGWVPLAAASGFLCTALSCVAIQVTQEASALSWFVIVGLLLAMIDSTAHRLPHQINGALLAGSVIQLSFLALLRADFNPLLRAGLATAVVITTGLAVYVCSRQGLGFGDVVLLAPIAFVLGWFGWQQLFLGLMSAFVIAAVSMRVLRVCRVIHQGDPLALGPFLIASAVCAILLT</sequence>
<reference evidence="4" key="1">
    <citation type="submission" date="2016-10" db="EMBL/GenBank/DDBJ databases">
        <authorList>
            <person name="Varghese N."/>
            <person name="Submissions S."/>
        </authorList>
    </citation>
    <scope>NUCLEOTIDE SEQUENCE [LARGE SCALE GENOMIC DNA]</scope>
    <source>
        <strain evidence="4">CGMCC 4.3525</strain>
    </source>
</reference>
<evidence type="ECO:0000256" key="1">
    <source>
        <dbReference type="SAM" id="Phobius"/>
    </source>
</evidence>
<dbReference type="GO" id="GO:0016020">
    <property type="term" value="C:membrane"/>
    <property type="evidence" value="ECO:0007669"/>
    <property type="project" value="InterPro"/>
</dbReference>
<dbReference type="GO" id="GO:0004190">
    <property type="term" value="F:aspartic-type endopeptidase activity"/>
    <property type="evidence" value="ECO:0007669"/>
    <property type="project" value="InterPro"/>
</dbReference>
<protein>
    <submittedName>
        <fullName evidence="3">Type IV leader peptidase family protein</fullName>
    </submittedName>
</protein>
<dbReference type="RefSeq" id="WP_089952135.1">
    <property type="nucleotide sequence ID" value="NZ_FOFR01000007.1"/>
</dbReference>
<keyword evidence="4" id="KW-1185">Reference proteome</keyword>
<feature type="transmembrane region" description="Helical" evidence="1">
    <location>
        <begin position="42"/>
        <end position="62"/>
    </location>
</feature>
<dbReference type="Proteomes" id="UP000199352">
    <property type="component" value="Unassembled WGS sequence"/>
</dbReference>